<sequence length="345" mass="39521">MSSLHSFQPNGKMYKTFCFHVKNVSMVVGMIEILFICILLIGVPEISLHLCNCSYKNNSLKTTTLSKINYGTNYITTQIPKKAKRDMNNITSTTSLITTTTSKHVIIMSTTTQLYNSLNNNTNNNSGVCYEIENIIEKKIIVFILCNMDIVWLFIALLHIIFVNLFIYGIKSTKPKTIIPYLVTKIFFLSVLLMIIILSIIILAKSESTYDKSYQTIHVNKVIFGILIFAFIIMLYTIVINFFTYHFVKRSFETGYSISAARPFAQPSGSISDQLRQSRDAPFFDNNRNQINRIEMVDRNQAKPSDDNIIYKKSYPTTSNNQTPKVLPPLRHTFRPNTANRLPEK</sequence>
<feature type="transmembrane region" description="Helical" evidence="2">
    <location>
        <begin position="222"/>
        <end position="243"/>
    </location>
</feature>
<feature type="transmembrane region" description="Helical" evidence="2">
    <location>
        <begin position="182"/>
        <end position="202"/>
    </location>
</feature>
<dbReference type="AlphaFoldDB" id="A0A0K0EFA6"/>
<keyword evidence="2" id="KW-1133">Transmembrane helix</keyword>
<reference evidence="4" key="1">
    <citation type="submission" date="2015-08" db="UniProtKB">
        <authorList>
            <consortium name="WormBaseParasite"/>
        </authorList>
    </citation>
    <scope>IDENTIFICATION</scope>
</reference>
<evidence type="ECO:0000256" key="2">
    <source>
        <dbReference type="SAM" id="Phobius"/>
    </source>
</evidence>
<evidence type="ECO:0000313" key="5">
    <source>
        <dbReference type="WBParaSite" id="TCONS_00000168.p1"/>
    </source>
</evidence>
<evidence type="ECO:0000313" key="4">
    <source>
        <dbReference type="WBParaSite" id="SSTP_0000816900.1"/>
    </source>
</evidence>
<name>A0A0K0EFA6_STRER</name>
<keyword evidence="2" id="KW-0472">Membrane</keyword>
<protein>
    <submittedName>
        <fullName evidence="5">MARVEL domain-containing protein</fullName>
    </submittedName>
</protein>
<proteinExistence type="predicted"/>
<dbReference type="Proteomes" id="UP000035681">
    <property type="component" value="Unplaced"/>
</dbReference>
<organism evidence="4">
    <name type="scientific">Strongyloides stercoralis</name>
    <name type="common">Threadworm</name>
    <dbReference type="NCBI Taxonomy" id="6248"/>
    <lineage>
        <taxon>Eukaryota</taxon>
        <taxon>Metazoa</taxon>
        <taxon>Ecdysozoa</taxon>
        <taxon>Nematoda</taxon>
        <taxon>Chromadorea</taxon>
        <taxon>Rhabditida</taxon>
        <taxon>Tylenchina</taxon>
        <taxon>Panagrolaimomorpha</taxon>
        <taxon>Strongyloidoidea</taxon>
        <taxon>Strongyloididae</taxon>
        <taxon>Strongyloides</taxon>
    </lineage>
</organism>
<keyword evidence="3" id="KW-1185">Reference proteome</keyword>
<evidence type="ECO:0000256" key="1">
    <source>
        <dbReference type="SAM" id="MobiDB-lite"/>
    </source>
</evidence>
<dbReference type="WBParaSite" id="SSTP_0000816900.1">
    <property type="protein sequence ID" value="SSTP_0000816900.1"/>
    <property type="gene ID" value="SSTP_0000816900"/>
</dbReference>
<feature type="compositionally biased region" description="Polar residues" evidence="1">
    <location>
        <begin position="335"/>
        <end position="345"/>
    </location>
</feature>
<feature type="transmembrane region" description="Helical" evidence="2">
    <location>
        <begin position="150"/>
        <end position="170"/>
    </location>
</feature>
<dbReference type="WBParaSite" id="TCONS_00000168.p1">
    <property type="protein sequence ID" value="TCONS_00000168.p1"/>
    <property type="gene ID" value="XLOC_000193"/>
</dbReference>
<feature type="compositionally biased region" description="Polar residues" evidence="1">
    <location>
        <begin position="315"/>
        <end position="324"/>
    </location>
</feature>
<keyword evidence="2" id="KW-0812">Transmembrane</keyword>
<feature type="region of interest" description="Disordered" evidence="1">
    <location>
        <begin position="307"/>
        <end position="345"/>
    </location>
</feature>
<feature type="transmembrane region" description="Helical" evidence="2">
    <location>
        <begin position="21"/>
        <end position="43"/>
    </location>
</feature>
<accession>A0A0K0EFA6</accession>
<evidence type="ECO:0000313" key="3">
    <source>
        <dbReference type="Proteomes" id="UP000035681"/>
    </source>
</evidence>